<feature type="domain" description="Glycosyltransferase subfamily 4-like N-terminal" evidence="3">
    <location>
        <begin position="15"/>
        <end position="174"/>
    </location>
</feature>
<comment type="caution">
    <text evidence="4">The sequence shown here is derived from an EMBL/GenBank/DDBJ whole genome shotgun (WGS) entry which is preliminary data.</text>
</comment>
<accession>A0A1F5S2P2</accession>
<dbReference type="SUPFAM" id="SSF53756">
    <property type="entry name" value="UDP-Glycosyltransferase/glycogen phosphorylase"/>
    <property type="match status" value="1"/>
</dbReference>
<name>A0A1F5S2P2_9BACT</name>
<protein>
    <recommendedName>
        <fullName evidence="6">Glycosyl transferase family 1</fullName>
    </recommendedName>
</protein>
<dbReference type="Proteomes" id="UP000178323">
    <property type="component" value="Unassembled WGS sequence"/>
</dbReference>
<dbReference type="Pfam" id="PF00534">
    <property type="entry name" value="Glycos_transf_1"/>
    <property type="match status" value="1"/>
</dbReference>
<reference evidence="4 5" key="1">
    <citation type="journal article" date="2016" name="Nat. Commun.">
        <title>Thousands of microbial genomes shed light on interconnected biogeochemical processes in an aquifer system.</title>
        <authorList>
            <person name="Anantharaman K."/>
            <person name="Brown C.T."/>
            <person name="Hug L.A."/>
            <person name="Sharon I."/>
            <person name="Castelle C.J."/>
            <person name="Probst A.J."/>
            <person name="Thomas B.C."/>
            <person name="Singh A."/>
            <person name="Wilkins M.J."/>
            <person name="Karaoz U."/>
            <person name="Brodie E.L."/>
            <person name="Williams K.H."/>
            <person name="Hubbard S.S."/>
            <person name="Banfield J.F."/>
        </authorList>
    </citation>
    <scope>NUCLEOTIDE SEQUENCE [LARGE SCALE GENOMIC DNA]</scope>
</reference>
<dbReference type="InterPro" id="IPR001296">
    <property type="entry name" value="Glyco_trans_1"/>
</dbReference>
<evidence type="ECO:0000313" key="4">
    <source>
        <dbReference type="EMBL" id="OGF20906.1"/>
    </source>
</evidence>
<organism evidence="4 5">
    <name type="scientific">Candidatus Falkowbacteria bacterium RBG_13_39_14</name>
    <dbReference type="NCBI Taxonomy" id="1797985"/>
    <lineage>
        <taxon>Bacteria</taxon>
        <taxon>Candidatus Falkowiibacteriota</taxon>
    </lineage>
</organism>
<evidence type="ECO:0008006" key="6">
    <source>
        <dbReference type="Google" id="ProtNLM"/>
    </source>
</evidence>
<evidence type="ECO:0000259" key="3">
    <source>
        <dbReference type="Pfam" id="PF13439"/>
    </source>
</evidence>
<sequence length="391" mass="44339">MRIYFIGQKGIPAKFGGIERHVEELSKKLAENGHAVFVYTRPNYTSPDLKEYEGVNLISLRSLHTKHLDTITHTARACFDIVKRDADIIHFHSIGPSSLLLLAKILKPKTPIIATFHTKCYLHSKWGFFAKFYLKFGEWMACKFADKTITVSYSLTKYAGEKYRVNPCYIPNGVSAPDISENEIYKLRLQEKWNLQKGRYILAVSRLIGHKGIHHLIEAYQNIKTDKKLVIAGGSVHTEDYVRKLKAMSKNNPDIIFTGNQTGGNLSALYQNAYLFVQPSESEGLSIALLEAMSYGKAVLASDIPENKEAIGEDGFIFKSKDTKDLALKLSYLLSRPLLLEESGALNRERVKKFYNWDKIMKKTVEVYEESAIKKQILAKKPAIKKLEIGN</sequence>
<dbReference type="CDD" id="cd03801">
    <property type="entry name" value="GT4_PimA-like"/>
    <property type="match status" value="1"/>
</dbReference>
<dbReference type="PANTHER" id="PTHR46401">
    <property type="entry name" value="GLYCOSYLTRANSFERASE WBBK-RELATED"/>
    <property type="match status" value="1"/>
</dbReference>
<proteinExistence type="predicted"/>
<dbReference type="AlphaFoldDB" id="A0A1F5S2P2"/>
<dbReference type="InterPro" id="IPR028098">
    <property type="entry name" value="Glyco_trans_4-like_N"/>
</dbReference>
<feature type="domain" description="Glycosyl transferase family 1" evidence="2">
    <location>
        <begin position="191"/>
        <end position="339"/>
    </location>
</feature>
<dbReference type="EMBL" id="MFFS01000078">
    <property type="protein sequence ID" value="OGF20906.1"/>
    <property type="molecule type" value="Genomic_DNA"/>
</dbReference>
<dbReference type="Pfam" id="PF13439">
    <property type="entry name" value="Glyco_transf_4"/>
    <property type="match status" value="1"/>
</dbReference>
<dbReference type="Gene3D" id="3.40.50.2000">
    <property type="entry name" value="Glycogen Phosphorylase B"/>
    <property type="match status" value="2"/>
</dbReference>
<dbReference type="PANTHER" id="PTHR46401:SF2">
    <property type="entry name" value="GLYCOSYLTRANSFERASE WBBK-RELATED"/>
    <property type="match status" value="1"/>
</dbReference>
<keyword evidence="1" id="KW-0808">Transferase</keyword>
<evidence type="ECO:0000313" key="5">
    <source>
        <dbReference type="Proteomes" id="UP000178323"/>
    </source>
</evidence>
<dbReference type="STRING" id="1797985.A2Y83_02680"/>
<dbReference type="GO" id="GO:0016757">
    <property type="term" value="F:glycosyltransferase activity"/>
    <property type="evidence" value="ECO:0007669"/>
    <property type="project" value="InterPro"/>
</dbReference>
<evidence type="ECO:0000256" key="1">
    <source>
        <dbReference type="ARBA" id="ARBA00022679"/>
    </source>
</evidence>
<evidence type="ECO:0000259" key="2">
    <source>
        <dbReference type="Pfam" id="PF00534"/>
    </source>
</evidence>
<gene>
    <name evidence="4" type="ORF">A2Y83_02680</name>
</gene>